<dbReference type="EMBL" id="JAINUF010000002">
    <property type="protein sequence ID" value="KAJ8374228.1"/>
    <property type="molecule type" value="Genomic_DNA"/>
</dbReference>
<proteinExistence type="predicted"/>
<evidence type="ECO:0000313" key="2">
    <source>
        <dbReference type="EMBL" id="KAJ8374228.1"/>
    </source>
</evidence>
<evidence type="ECO:0000256" key="1">
    <source>
        <dbReference type="SAM" id="MobiDB-lite"/>
    </source>
</evidence>
<name>A0A9Q1G2E6_SYNKA</name>
<dbReference type="AlphaFoldDB" id="A0A9Q1G2E6"/>
<sequence>MATVAEEGTEPPELSARKGQGRAGRGGWPDPLQEARGRQHRGGEPLGGERSKTRERGATSTPGPVRLFCPTGSGTGFQPPSRPLFNIHIHTTPSKTKSMLFQREIEKPSKLPWIPKCQAVLPVYSRLVLKLLRPAHANPDGAL</sequence>
<gene>
    <name evidence="2" type="ORF">SKAU_G00048080</name>
</gene>
<dbReference type="Proteomes" id="UP001152622">
    <property type="component" value="Chromosome 2"/>
</dbReference>
<feature type="compositionally biased region" description="Basic and acidic residues" evidence="1">
    <location>
        <begin position="33"/>
        <end position="57"/>
    </location>
</feature>
<protein>
    <submittedName>
        <fullName evidence="2">Uncharacterized protein</fullName>
    </submittedName>
</protein>
<comment type="caution">
    <text evidence="2">The sequence shown here is derived from an EMBL/GenBank/DDBJ whole genome shotgun (WGS) entry which is preliminary data.</text>
</comment>
<evidence type="ECO:0000313" key="3">
    <source>
        <dbReference type="Proteomes" id="UP001152622"/>
    </source>
</evidence>
<keyword evidence="3" id="KW-1185">Reference proteome</keyword>
<organism evidence="2 3">
    <name type="scientific">Synaphobranchus kaupii</name>
    <name type="common">Kaup's arrowtooth eel</name>
    <dbReference type="NCBI Taxonomy" id="118154"/>
    <lineage>
        <taxon>Eukaryota</taxon>
        <taxon>Metazoa</taxon>
        <taxon>Chordata</taxon>
        <taxon>Craniata</taxon>
        <taxon>Vertebrata</taxon>
        <taxon>Euteleostomi</taxon>
        <taxon>Actinopterygii</taxon>
        <taxon>Neopterygii</taxon>
        <taxon>Teleostei</taxon>
        <taxon>Anguilliformes</taxon>
        <taxon>Synaphobranchidae</taxon>
        <taxon>Synaphobranchus</taxon>
    </lineage>
</organism>
<reference evidence="2" key="1">
    <citation type="journal article" date="2023" name="Science">
        <title>Genome structures resolve the early diversification of teleost fishes.</title>
        <authorList>
            <person name="Parey E."/>
            <person name="Louis A."/>
            <person name="Montfort J."/>
            <person name="Bouchez O."/>
            <person name="Roques C."/>
            <person name="Iampietro C."/>
            <person name="Lluch J."/>
            <person name="Castinel A."/>
            <person name="Donnadieu C."/>
            <person name="Desvignes T."/>
            <person name="Floi Bucao C."/>
            <person name="Jouanno E."/>
            <person name="Wen M."/>
            <person name="Mejri S."/>
            <person name="Dirks R."/>
            <person name="Jansen H."/>
            <person name="Henkel C."/>
            <person name="Chen W.J."/>
            <person name="Zahm M."/>
            <person name="Cabau C."/>
            <person name="Klopp C."/>
            <person name="Thompson A.W."/>
            <person name="Robinson-Rechavi M."/>
            <person name="Braasch I."/>
            <person name="Lecointre G."/>
            <person name="Bobe J."/>
            <person name="Postlethwait J.H."/>
            <person name="Berthelot C."/>
            <person name="Roest Crollius H."/>
            <person name="Guiguen Y."/>
        </authorList>
    </citation>
    <scope>NUCLEOTIDE SEQUENCE</scope>
    <source>
        <strain evidence="2">WJC10195</strain>
    </source>
</reference>
<feature type="region of interest" description="Disordered" evidence="1">
    <location>
        <begin position="1"/>
        <end position="81"/>
    </location>
</feature>
<accession>A0A9Q1G2E6</accession>